<evidence type="ECO:0000256" key="5">
    <source>
        <dbReference type="ARBA" id="ARBA00023136"/>
    </source>
</evidence>
<dbReference type="EMBL" id="VCGU01000458">
    <property type="protein sequence ID" value="TRY63966.1"/>
    <property type="molecule type" value="Genomic_DNA"/>
</dbReference>
<feature type="compositionally biased region" description="Pro residues" evidence="6">
    <location>
        <begin position="83"/>
        <end position="92"/>
    </location>
</feature>
<evidence type="ECO:0000313" key="9">
    <source>
        <dbReference type="Proteomes" id="UP000318571"/>
    </source>
</evidence>
<evidence type="ECO:0000256" key="3">
    <source>
        <dbReference type="ARBA" id="ARBA00022933"/>
    </source>
</evidence>
<dbReference type="InterPro" id="IPR024491">
    <property type="entry name" value="Se_SelK/SelG"/>
</dbReference>
<keyword evidence="5 7" id="KW-0472">Membrane</keyword>
<dbReference type="PANTHER" id="PTHR16875:SF0">
    <property type="entry name" value="SELENOPROTEIN K"/>
    <property type="match status" value="1"/>
</dbReference>
<evidence type="ECO:0000256" key="7">
    <source>
        <dbReference type="SAM" id="Phobius"/>
    </source>
</evidence>
<feature type="compositionally biased region" description="Gly residues" evidence="6">
    <location>
        <begin position="73"/>
        <end position="82"/>
    </location>
</feature>
<dbReference type="OMA" id="MAGGXGR"/>
<evidence type="ECO:0000256" key="2">
    <source>
        <dbReference type="ARBA" id="ARBA00022692"/>
    </source>
</evidence>
<organism evidence="8 9">
    <name type="scientific">Tigriopus californicus</name>
    <name type="common">Marine copepod</name>
    <dbReference type="NCBI Taxonomy" id="6832"/>
    <lineage>
        <taxon>Eukaryota</taxon>
        <taxon>Metazoa</taxon>
        <taxon>Ecdysozoa</taxon>
        <taxon>Arthropoda</taxon>
        <taxon>Crustacea</taxon>
        <taxon>Multicrustacea</taxon>
        <taxon>Hexanauplia</taxon>
        <taxon>Copepoda</taxon>
        <taxon>Harpacticoida</taxon>
        <taxon>Harpacticidae</taxon>
        <taxon>Tigriopus</taxon>
    </lineage>
</organism>
<keyword evidence="2 7" id="KW-0812">Transmembrane</keyword>
<dbReference type="OrthoDB" id="167295at2759"/>
<dbReference type="STRING" id="6832.A0A553NEU5"/>
<keyword evidence="9" id="KW-1185">Reference proteome</keyword>
<dbReference type="AlphaFoldDB" id="A0A553NEU5"/>
<dbReference type="GO" id="GO:0006816">
    <property type="term" value="P:calcium ion transport"/>
    <property type="evidence" value="ECO:0007669"/>
    <property type="project" value="TreeGrafter"/>
</dbReference>
<evidence type="ECO:0000256" key="1">
    <source>
        <dbReference type="ARBA" id="ARBA00004167"/>
    </source>
</evidence>
<evidence type="ECO:0000256" key="4">
    <source>
        <dbReference type="ARBA" id="ARBA00022989"/>
    </source>
</evidence>
<sequence length="92" mass="9733">MVYIDSQGRVLEARPWGLATLTDGFWGLITFMSLFFQTLINPDLTKKGTGYSTDYRSNGGRGPPPAGPRRRFGGFGPASGGGPSPPPMRGGG</sequence>
<dbReference type="GO" id="GO:0032469">
    <property type="term" value="P:endoplasmic reticulum calcium ion homeostasis"/>
    <property type="evidence" value="ECO:0007669"/>
    <property type="project" value="TreeGrafter"/>
</dbReference>
<protein>
    <recommendedName>
        <fullName evidence="10">Selenoprotein K</fullName>
    </recommendedName>
</protein>
<evidence type="ECO:0000313" key="8">
    <source>
        <dbReference type="EMBL" id="TRY63966.1"/>
    </source>
</evidence>
<feature type="region of interest" description="Disordered" evidence="6">
    <location>
        <begin position="47"/>
        <end position="92"/>
    </location>
</feature>
<reference evidence="8 9" key="1">
    <citation type="journal article" date="2018" name="Nat. Ecol. Evol.">
        <title>Genomic signatures of mitonuclear coevolution across populations of Tigriopus californicus.</title>
        <authorList>
            <person name="Barreto F.S."/>
            <person name="Watson E.T."/>
            <person name="Lima T.G."/>
            <person name="Willett C.S."/>
            <person name="Edmands S."/>
            <person name="Li W."/>
            <person name="Burton R.S."/>
        </authorList>
    </citation>
    <scope>NUCLEOTIDE SEQUENCE [LARGE SCALE GENOMIC DNA]</scope>
    <source>
        <strain evidence="8 9">San Diego</strain>
    </source>
</reference>
<dbReference type="Proteomes" id="UP000318571">
    <property type="component" value="Chromosome 10"/>
</dbReference>
<dbReference type="Pfam" id="PF10961">
    <property type="entry name" value="SelK_SelG"/>
    <property type="match status" value="1"/>
</dbReference>
<dbReference type="PANTHER" id="PTHR16875">
    <property type="entry name" value="SELENOPROTEIN K"/>
    <property type="match status" value="1"/>
</dbReference>
<dbReference type="GO" id="GO:0005789">
    <property type="term" value="C:endoplasmic reticulum membrane"/>
    <property type="evidence" value="ECO:0007669"/>
    <property type="project" value="TreeGrafter"/>
</dbReference>
<gene>
    <name evidence="8" type="ORF">TCAL_07155</name>
</gene>
<feature type="transmembrane region" description="Helical" evidence="7">
    <location>
        <begin position="16"/>
        <end position="36"/>
    </location>
</feature>
<evidence type="ECO:0000256" key="6">
    <source>
        <dbReference type="SAM" id="MobiDB-lite"/>
    </source>
</evidence>
<evidence type="ECO:0008006" key="10">
    <source>
        <dbReference type="Google" id="ProtNLM"/>
    </source>
</evidence>
<proteinExistence type="predicted"/>
<keyword evidence="4 7" id="KW-1133">Transmembrane helix</keyword>
<dbReference type="GO" id="GO:0005794">
    <property type="term" value="C:Golgi apparatus"/>
    <property type="evidence" value="ECO:0007669"/>
    <property type="project" value="TreeGrafter"/>
</dbReference>
<comment type="subcellular location">
    <subcellularLocation>
        <location evidence="1">Membrane</location>
        <topology evidence="1">Single-pass membrane protein</topology>
    </subcellularLocation>
</comment>
<name>A0A553NEU5_TIGCA</name>
<comment type="caution">
    <text evidence="8">The sequence shown here is derived from an EMBL/GenBank/DDBJ whole genome shotgun (WGS) entry which is preliminary data.</text>
</comment>
<accession>A0A553NEU5</accession>
<keyword evidence="3" id="KW-0712">Selenocysteine</keyword>